<dbReference type="AlphaFoldDB" id="A0A9P6CLE3"/>
<keyword evidence="3" id="KW-1185">Reference proteome</keyword>
<name>A0A9P6CLE3_9AGAR</name>
<comment type="caution">
    <text evidence="2">The sequence shown here is derived from an EMBL/GenBank/DDBJ whole genome shotgun (WGS) entry which is preliminary data.</text>
</comment>
<gene>
    <name evidence="2" type="ORF">BDN70DRAFT_939246</name>
</gene>
<dbReference type="OrthoDB" id="3217549at2759"/>
<reference evidence="2" key="1">
    <citation type="submission" date="2020-11" db="EMBL/GenBank/DDBJ databases">
        <authorList>
            <consortium name="DOE Joint Genome Institute"/>
            <person name="Ahrendt S."/>
            <person name="Riley R."/>
            <person name="Andreopoulos W."/>
            <person name="Labutti K."/>
            <person name="Pangilinan J."/>
            <person name="Ruiz-Duenas F.J."/>
            <person name="Barrasa J.M."/>
            <person name="Sanchez-Garcia M."/>
            <person name="Camarero S."/>
            <person name="Miyauchi S."/>
            <person name="Serrano A."/>
            <person name="Linde D."/>
            <person name="Babiker R."/>
            <person name="Drula E."/>
            <person name="Ayuso-Fernandez I."/>
            <person name="Pacheco R."/>
            <person name="Padilla G."/>
            <person name="Ferreira P."/>
            <person name="Barriuso J."/>
            <person name="Kellner H."/>
            <person name="Castanera R."/>
            <person name="Alfaro M."/>
            <person name="Ramirez L."/>
            <person name="Pisabarro A.G."/>
            <person name="Kuo A."/>
            <person name="Tritt A."/>
            <person name="Lipzen A."/>
            <person name="He G."/>
            <person name="Yan M."/>
            <person name="Ng V."/>
            <person name="Cullen D."/>
            <person name="Martin F."/>
            <person name="Rosso M.-N."/>
            <person name="Henrissat B."/>
            <person name="Hibbett D."/>
            <person name="Martinez A.T."/>
            <person name="Grigoriev I.V."/>
        </authorList>
    </citation>
    <scope>NUCLEOTIDE SEQUENCE</scope>
    <source>
        <strain evidence="2">CIRM-BRFM 674</strain>
    </source>
</reference>
<dbReference type="Pfam" id="PF12937">
    <property type="entry name" value="F-box-like"/>
    <property type="match status" value="1"/>
</dbReference>
<proteinExistence type="predicted"/>
<organism evidence="2 3">
    <name type="scientific">Pholiota conissans</name>
    <dbReference type="NCBI Taxonomy" id="109636"/>
    <lineage>
        <taxon>Eukaryota</taxon>
        <taxon>Fungi</taxon>
        <taxon>Dikarya</taxon>
        <taxon>Basidiomycota</taxon>
        <taxon>Agaricomycotina</taxon>
        <taxon>Agaricomycetes</taxon>
        <taxon>Agaricomycetidae</taxon>
        <taxon>Agaricales</taxon>
        <taxon>Agaricineae</taxon>
        <taxon>Strophariaceae</taxon>
        <taxon>Pholiota</taxon>
    </lineage>
</organism>
<dbReference type="EMBL" id="MU155777">
    <property type="protein sequence ID" value="KAF9471021.1"/>
    <property type="molecule type" value="Genomic_DNA"/>
</dbReference>
<feature type="domain" description="F-box" evidence="1">
    <location>
        <begin position="32"/>
        <end position="92"/>
    </location>
</feature>
<dbReference type="Gene3D" id="1.20.1280.50">
    <property type="match status" value="1"/>
</dbReference>
<accession>A0A9P6CLE3</accession>
<sequence length="282" mass="32292">MARGGCHYPTVVPKRQALNTKINGVHDALGSRLPMEIVMKIFKEFLSDYKEQYLDPSISMKKQTTALLLGGVCRGWRLIAWSSPQLWDTICVNLYNGNLHLVQLVREWLDRSGSLPLYINIYAAGPLRLWKKIRRRLYPGFAPSEIIYFDYPLSGFYDKRSVALIDAINEHSARWKNLEVHVPRNRLRLVNSASASMLKTLALIPIDAEDSNNRGFMFSEIDQDTEVDEKNLIIAKSACVEKLCIERIQPPVDDMNWNNLKHFEAADVPTTMIYDCLHQSPV</sequence>
<protein>
    <recommendedName>
        <fullName evidence="1">F-box domain-containing protein</fullName>
    </recommendedName>
</protein>
<dbReference type="Proteomes" id="UP000807469">
    <property type="component" value="Unassembled WGS sequence"/>
</dbReference>
<evidence type="ECO:0000313" key="2">
    <source>
        <dbReference type="EMBL" id="KAF9471021.1"/>
    </source>
</evidence>
<evidence type="ECO:0000259" key="1">
    <source>
        <dbReference type="Pfam" id="PF12937"/>
    </source>
</evidence>
<evidence type="ECO:0000313" key="3">
    <source>
        <dbReference type="Proteomes" id="UP000807469"/>
    </source>
</evidence>
<dbReference type="InterPro" id="IPR001810">
    <property type="entry name" value="F-box_dom"/>
</dbReference>